<dbReference type="GO" id="GO:0003755">
    <property type="term" value="F:peptidyl-prolyl cis-trans isomerase activity"/>
    <property type="evidence" value="ECO:0007669"/>
    <property type="project" value="UniProtKB-KW"/>
</dbReference>
<dbReference type="PROSITE" id="PS50059">
    <property type="entry name" value="FKBP_PPIASE"/>
    <property type="match status" value="1"/>
</dbReference>
<keyword evidence="7 9" id="KW-0413">Isomerase</keyword>
<evidence type="ECO:0000256" key="9">
    <source>
        <dbReference type="PROSITE-ProRule" id="PRU00277"/>
    </source>
</evidence>
<dbReference type="OrthoDB" id="9808891at2"/>
<keyword evidence="5 9" id="KW-0697">Rotamase</keyword>
<protein>
    <recommendedName>
        <fullName evidence="9">peptidylprolyl isomerase</fullName>
        <ecNumber evidence="9">5.2.1.8</ecNumber>
    </recommendedName>
</protein>
<evidence type="ECO:0000256" key="7">
    <source>
        <dbReference type="ARBA" id="ARBA00023235"/>
    </source>
</evidence>
<dbReference type="PANTHER" id="PTHR47861">
    <property type="entry name" value="FKBP-TYPE PEPTIDYL-PROLYL CIS-TRANS ISOMERASE SLYD"/>
    <property type="match status" value="1"/>
</dbReference>
<dbReference type="AlphaFoldDB" id="A0A3N4TWC5"/>
<comment type="catalytic activity">
    <reaction evidence="1 9">
        <text>[protein]-peptidylproline (omega=180) = [protein]-peptidylproline (omega=0)</text>
        <dbReference type="Rhea" id="RHEA:16237"/>
        <dbReference type="Rhea" id="RHEA-COMP:10747"/>
        <dbReference type="Rhea" id="RHEA-COMP:10748"/>
        <dbReference type="ChEBI" id="CHEBI:83833"/>
        <dbReference type="ChEBI" id="CHEBI:83834"/>
        <dbReference type="EC" id="5.2.1.8"/>
    </reaction>
</comment>
<evidence type="ECO:0000256" key="5">
    <source>
        <dbReference type="ARBA" id="ARBA00023110"/>
    </source>
</evidence>
<dbReference type="EC" id="5.2.1.8" evidence="9"/>
<dbReference type="InterPro" id="IPR046357">
    <property type="entry name" value="PPIase_dom_sf"/>
</dbReference>
<evidence type="ECO:0000313" key="11">
    <source>
        <dbReference type="EMBL" id="RPE62853.1"/>
    </source>
</evidence>
<sequence>MNIAPNAVVTLGYRVTNLEGDLIDPGAQPLRYLHGHNGLFAKLEAALEGKTVGDAVEVTLAPEEAFGPHNEDLVFVEPLERLPEGVQVGTQLEARGPEGARLLTVTRIESGHAELDANHPLAGMDLVFSCTVNEVRPASEEELAHGHAHGPEGHEH</sequence>
<evidence type="ECO:0000256" key="2">
    <source>
        <dbReference type="ARBA" id="ARBA00004496"/>
    </source>
</evidence>
<evidence type="ECO:0000313" key="12">
    <source>
        <dbReference type="Proteomes" id="UP000272193"/>
    </source>
</evidence>
<dbReference type="SUPFAM" id="SSF54534">
    <property type="entry name" value="FKBP-like"/>
    <property type="match status" value="1"/>
</dbReference>
<dbReference type="Proteomes" id="UP000272193">
    <property type="component" value="Unassembled WGS sequence"/>
</dbReference>
<evidence type="ECO:0000256" key="6">
    <source>
        <dbReference type="ARBA" id="ARBA00023186"/>
    </source>
</evidence>
<evidence type="ECO:0000256" key="3">
    <source>
        <dbReference type="ARBA" id="ARBA00006577"/>
    </source>
</evidence>
<dbReference type="Gene3D" id="3.10.50.40">
    <property type="match status" value="1"/>
</dbReference>
<dbReference type="GO" id="GO:0005737">
    <property type="term" value="C:cytoplasm"/>
    <property type="evidence" value="ECO:0007669"/>
    <property type="project" value="UniProtKB-SubCell"/>
</dbReference>
<evidence type="ECO:0000259" key="10">
    <source>
        <dbReference type="PROSITE" id="PS50059"/>
    </source>
</evidence>
<accession>A0A3N4TWC5</accession>
<keyword evidence="6" id="KW-0143">Chaperone</keyword>
<keyword evidence="12" id="KW-1185">Reference proteome</keyword>
<gene>
    <name evidence="11" type="ORF">EDC62_2552</name>
</gene>
<proteinExistence type="inferred from homology"/>
<evidence type="ECO:0000256" key="4">
    <source>
        <dbReference type="ARBA" id="ARBA00022490"/>
    </source>
</evidence>
<comment type="subcellular location">
    <subcellularLocation>
        <location evidence="2">Cytoplasm</location>
    </subcellularLocation>
</comment>
<dbReference type="GO" id="GO:0042026">
    <property type="term" value="P:protein refolding"/>
    <property type="evidence" value="ECO:0007669"/>
    <property type="project" value="UniProtKB-ARBA"/>
</dbReference>
<name>A0A3N4TWC5_9BURK</name>
<dbReference type="PANTHER" id="PTHR47861:SF3">
    <property type="entry name" value="FKBP-TYPE PEPTIDYL-PROLYL CIS-TRANS ISOMERASE SLYD"/>
    <property type="match status" value="1"/>
</dbReference>
<evidence type="ECO:0000256" key="8">
    <source>
        <dbReference type="ARBA" id="ARBA00037071"/>
    </source>
</evidence>
<organism evidence="11 12">
    <name type="scientific">Tibeticola sediminis</name>
    <dbReference type="NCBI Taxonomy" id="1917811"/>
    <lineage>
        <taxon>Bacteria</taxon>
        <taxon>Pseudomonadati</taxon>
        <taxon>Pseudomonadota</taxon>
        <taxon>Betaproteobacteria</taxon>
        <taxon>Burkholderiales</taxon>
        <taxon>Comamonadaceae</taxon>
        <taxon>Tibeticola</taxon>
    </lineage>
</organism>
<dbReference type="EMBL" id="RKQL01000008">
    <property type="protein sequence ID" value="RPE62853.1"/>
    <property type="molecule type" value="Genomic_DNA"/>
</dbReference>
<comment type="caution">
    <text evidence="11">The sequence shown here is derived from an EMBL/GenBank/DDBJ whole genome shotgun (WGS) entry which is preliminary data.</text>
</comment>
<comment type="similarity">
    <text evidence="3">Belongs to the FKBP-type PPIase family.</text>
</comment>
<dbReference type="InterPro" id="IPR001179">
    <property type="entry name" value="PPIase_FKBP_dom"/>
</dbReference>
<evidence type="ECO:0000256" key="1">
    <source>
        <dbReference type="ARBA" id="ARBA00000971"/>
    </source>
</evidence>
<dbReference type="RefSeq" id="WP_124224186.1">
    <property type="nucleotide sequence ID" value="NZ_RKQL01000008.1"/>
</dbReference>
<comment type="function">
    <text evidence="8">Also involved in hydrogenase metallocenter assembly, probably by participating in the nickel insertion step. This function in hydrogenase biosynthesis requires chaperone activity and the presence of the metal-binding domain, but not PPIase activity.</text>
</comment>
<feature type="domain" description="PPIase FKBP-type" evidence="10">
    <location>
        <begin position="6"/>
        <end position="98"/>
    </location>
</feature>
<reference evidence="11 12" key="1">
    <citation type="submission" date="2018-11" db="EMBL/GenBank/DDBJ databases">
        <title>Genomic Encyclopedia of Type Strains, Phase IV (KMG-IV): sequencing the most valuable type-strain genomes for metagenomic binning, comparative biology and taxonomic classification.</title>
        <authorList>
            <person name="Goeker M."/>
        </authorList>
    </citation>
    <scope>NUCLEOTIDE SEQUENCE [LARGE SCALE GENOMIC DNA]</scope>
    <source>
        <strain evidence="11 12">DSM 101684</strain>
    </source>
</reference>
<keyword evidence="4" id="KW-0963">Cytoplasm</keyword>